<dbReference type="GeneID" id="54363739"/>
<feature type="compositionally biased region" description="Basic residues" evidence="1">
    <location>
        <begin position="854"/>
        <end position="864"/>
    </location>
</feature>
<evidence type="ECO:0000313" key="2">
    <source>
        <dbReference type="Proteomes" id="UP000504637"/>
    </source>
</evidence>
<feature type="compositionally biased region" description="Low complexity" evidence="1">
    <location>
        <begin position="806"/>
        <end position="851"/>
    </location>
</feature>
<reference evidence="3" key="3">
    <citation type="submission" date="2025-08" db="UniProtKB">
        <authorList>
            <consortium name="RefSeq"/>
        </authorList>
    </citation>
    <scope>IDENTIFICATION</scope>
    <source>
        <strain evidence="3">CBS 342.82</strain>
    </source>
</reference>
<protein>
    <submittedName>
        <fullName evidence="3">Uncharacterized protein</fullName>
    </submittedName>
</protein>
<evidence type="ECO:0000256" key="1">
    <source>
        <dbReference type="SAM" id="MobiDB-lite"/>
    </source>
</evidence>
<gene>
    <name evidence="3" type="ORF">K489DRAFT_384791</name>
</gene>
<evidence type="ECO:0000313" key="3">
    <source>
        <dbReference type="RefSeq" id="XP_033455636.1"/>
    </source>
</evidence>
<feature type="region of interest" description="Disordered" evidence="1">
    <location>
        <begin position="774"/>
        <end position="864"/>
    </location>
</feature>
<sequence>MTSAKPFSEEDTRWKTLLNDQLSEFRFVLGLGSVESIRGPRKLSRYDMDRDQVEFVTMVQPPGMLVEAGYPDAICVLWNTCRVISVDIDLTGATWETLADRLETGLIQYIAKNDVNVPTQGRMTLEILRRQIADRVAWIDYNTYATEDYFREPRGPLAINNKDFVMGLAYNNRDGIVAPGNVNCLAIIYYTWLRLHPRNAKYTPTNLTRAKAAQMEREIRAVFLSQSDDAQSMTEAEFVELLKLEATTNAEVLGLTKGGKGDITRHIRPRWNVIEPGQIRDLVIQGYDLIDSLTCKDVGHQKSNAMSRDGSGSKSGKDNKSKTRGSSSKLPQLGGGKPFDQPNEDSEDIESSVDDQNDSNGDDEDPSNDESETGPSVPNIRLWRYGVDDYMKSEEELDAGLNKSPWEFPYYHCVHGAINRKSMPPQHTIFGNEVTGELFKMLQSGEVTGSELRRWYPGIFSGDKGGIRRDVPPLGLPCVMNGNFAEACQGYILCGQDALEGDFECDVNEILKSNAQNRNKRKKKLPWHTSLTIDAFTAKFKKANRHWLSESDLVFDPENVKCWPVEVDLASINADEAWLDKLQHLRGSEDSVARRAVQEFVMDVRNMKNDIAGFVHPKFDGKAKPTPVDYDNPDVITCSKRLFVGRSENRKGWAPADEALAFETIQSSQNEYLEPEDLSDNDDNDLTKHDHDAAFVGFRTRLSQPNSKKRKTTDDFTDDEKPVPKALKTGRLLNVPSNQVLFDRYMHKQLWDQDIENQIVKLFIEQDRRDEARLKEQATISSTDTTAMLPPIPSDSSQSRKTKGRASSVLSSVALPSPTPTKTTASAPAVKGNDTPNTTAGPAKTTTAAVTQPRRSRRDRKTRQ</sequence>
<feature type="region of interest" description="Disordered" evidence="1">
    <location>
        <begin position="702"/>
        <end position="723"/>
    </location>
</feature>
<proteinExistence type="predicted"/>
<organism evidence="3">
    <name type="scientific">Dissoconium aciculare CBS 342.82</name>
    <dbReference type="NCBI Taxonomy" id="1314786"/>
    <lineage>
        <taxon>Eukaryota</taxon>
        <taxon>Fungi</taxon>
        <taxon>Dikarya</taxon>
        <taxon>Ascomycota</taxon>
        <taxon>Pezizomycotina</taxon>
        <taxon>Dothideomycetes</taxon>
        <taxon>Dothideomycetidae</taxon>
        <taxon>Mycosphaerellales</taxon>
        <taxon>Dissoconiaceae</taxon>
        <taxon>Dissoconium</taxon>
    </lineage>
</organism>
<feature type="compositionally biased region" description="Acidic residues" evidence="1">
    <location>
        <begin position="342"/>
        <end position="372"/>
    </location>
</feature>
<keyword evidence="2" id="KW-1185">Reference proteome</keyword>
<name>A0A6J3LS26_9PEZI</name>
<dbReference type="AlphaFoldDB" id="A0A6J3LS26"/>
<reference evidence="3" key="1">
    <citation type="submission" date="2020-01" db="EMBL/GenBank/DDBJ databases">
        <authorList>
            <consortium name="DOE Joint Genome Institute"/>
            <person name="Haridas S."/>
            <person name="Albert R."/>
            <person name="Binder M."/>
            <person name="Bloem J."/>
            <person name="Labutti K."/>
            <person name="Salamov A."/>
            <person name="Andreopoulos B."/>
            <person name="Baker S.E."/>
            <person name="Barry K."/>
            <person name="Bills G."/>
            <person name="Bluhm B.H."/>
            <person name="Cannon C."/>
            <person name="Castanera R."/>
            <person name="Culley D.E."/>
            <person name="Daum C."/>
            <person name="Ezra D."/>
            <person name="Gonzalez J.B."/>
            <person name="Henrissat B."/>
            <person name="Kuo A."/>
            <person name="Liang C."/>
            <person name="Lipzen A."/>
            <person name="Lutzoni F."/>
            <person name="Magnuson J."/>
            <person name="Mondo S."/>
            <person name="Nolan M."/>
            <person name="Ohm R."/>
            <person name="Pangilinan J."/>
            <person name="Park H.-J."/>
            <person name="Ramirez L."/>
            <person name="Alfaro M."/>
            <person name="Sun H."/>
            <person name="Tritt A."/>
            <person name="Yoshinaga Y."/>
            <person name="Zwiers L.-H."/>
            <person name="Turgeon B.G."/>
            <person name="Goodwin S.B."/>
            <person name="Spatafora J.W."/>
            <person name="Crous P.W."/>
            <person name="Grigoriev I.V."/>
        </authorList>
    </citation>
    <scope>NUCLEOTIDE SEQUENCE</scope>
    <source>
        <strain evidence="3">CBS 342.82</strain>
    </source>
</reference>
<reference evidence="3" key="2">
    <citation type="submission" date="2020-04" db="EMBL/GenBank/DDBJ databases">
        <authorList>
            <consortium name="NCBI Genome Project"/>
        </authorList>
    </citation>
    <scope>NUCLEOTIDE SEQUENCE</scope>
    <source>
        <strain evidence="3">CBS 342.82</strain>
    </source>
</reference>
<dbReference type="Proteomes" id="UP000504637">
    <property type="component" value="Unplaced"/>
</dbReference>
<feature type="region of interest" description="Disordered" evidence="1">
    <location>
        <begin position="301"/>
        <end position="379"/>
    </location>
</feature>
<accession>A0A6J3LS26</accession>
<dbReference type="RefSeq" id="XP_033455636.1">
    <property type="nucleotide sequence ID" value="XM_033605939.1"/>
</dbReference>